<evidence type="ECO:0000259" key="7">
    <source>
        <dbReference type="Pfam" id="PF02687"/>
    </source>
</evidence>
<feature type="domain" description="MacB-like periplasmic core" evidence="8">
    <location>
        <begin position="20"/>
        <end position="235"/>
    </location>
</feature>
<feature type="transmembrane region" description="Helical" evidence="6">
    <location>
        <begin position="276"/>
        <end position="296"/>
    </location>
</feature>
<feature type="transmembrane region" description="Helical" evidence="6">
    <location>
        <begin position="713"/>
        <end position="732"/>
    </location>
</feature>
<dbReference type="Pfam" id="PF02687">
    <property type="entry name" value="FtsX"/>
    <property type="match status" value="2"/>
</dbReference>
<evidence type="ECO:0000256" key="3">
    <source>
        <dbReference type="ARBA" id="ARBA00022692"/>
    </source>
</evidence>
<comment type="caution">
    <text evidence="9">The sequence shown here is derived from an EMBL/GenBank/DDBJ whole genome shotgun (WGS) entry which is preliminary data.</text>
</comment>
<organism evidence="9 10">
    <name type="scientific">Deminuibacter soli</name>
    <dbReference type="NCBI Taxonomy" id="2291815"/>
    <lineage>
        <taxon>Bacteria</taxon>
        <taxon>Pseudomonadati</taxon>
        <taxon>Bacteroidota</taxon>
        <taxon>Chitinophagia</taxon>
        <taxon>Chitinophagales</taxon>
        <taxon>Chitinophagaceae</taxon>
        <taxon>Deminuibacter</taxon>
    </lineage>
</organism>
<gene>
    <name evidence="9" type="ORF">DXN05_22470</name>
</gene>
<dbReference type="PANTHER" id="PTHR30572">
    <property type="entry name" value="MEMBRANE COMPONENT OF TRANSPORTER-RELATED"/>
    <property type="match status" value="1"/>
</dbReference>
<evidence type="ECO:0000313" key="10">
    <source>
        <dbReference type="Proteomes" id="UP000261284"/>
    </source>
</evidence>
<sequence>MLRNYFKTAWRSLLHNKVFSIINLAGLTVGLVCFMLLAIWLRHEMSYDRFHEKSDRLYMAYNKATLDNQVNCWESSPSPLGPALKAEFPEIDQMVRTTGEQFLFAYGKLALNGSCFITDSSFLSMFSFPLLQGDKYTALRDAHGVVITETFAKKMFGNENPMNKTVKINNTTNFTVTGVLKELPANTVFGFDYLLPWSFLNEMGWDRQYWGNNAFRTYVTLKPDASVDAVNKKIAGITRKHSGGHEKVDVFLYPLSQYHLHNKFAEGHPAGGRIEIVNLFIAVAFSILLIACINFMNLSTARSEKRAREVGVRKVVGAGKSGLVLQFLLESMLLAITSFVLAIVLVTLLLPAFSQLTRQQLHIDFAHPFIWLLGAGATLLTGLLAGSYPAFYLSSFKPIVVLKQKIVTGKASVTPRKVLVVTQFACSTVFIIATIVIYFQIRYAQNRDAGYNRDNIVYAGLSGQLGDKFDAVKNDLLTSGAAVAVCKTNQSLDNARSNSWGLNWPGKDPNANIVFDMMATTGDFEKTFDIKMTLGRAIDGKNFPTDSTACMLNESAVKAMGLKQPLGVLIDKDFVKWHVVGVFKDFVWGSPLDVTKPMMIEGADWSNIINIRLNPARSTQASLAAIGNIFKAYNPDYPFEYNFLDEKYARKFRDVQMMGTMAKLFAALTIFISCIGLLGLASFTAVQRSREIGIRKVLGASVQNIVLLLSKEFLWLIAIAFAVALPVAWYMMNGWLLQYNYRIGLSWWMFAAGGTALLLIAFGSVSYQAIRAAVTNPVKTLKTE</sequence>
<evidence type="ECO:0000256" key="6">
    <source>
        <dbReference type="SAM" id="Phobius"/>
    </source>
</evidence>
<dbReference type="Pfam" id="PF12704">
    <property type="entry name" value="MacB_PCD"/>
    <property type="match status" value="1"/>
</dbReference>
<dbReference type="InterPro" id="IPR050250">
    <property type="entry name" value="Macrolide_Exporter_MacB"/>
</dbReference>
<evidence type="ECO:0000256" key="2">
    <source>
        <dbReference type="ARBA" id="ARBA00022475"/>
    </source>
</evidence>
<keyword evidence="2" id="KW-1003">Cell membrane</keyword>
<dbReference type="Proteomes" id="UP000261284">
    <property type="component" value="Unassembled WGS sequence"/>
</dbReference>
<dbReference type="OrthoDB" id="5933722at2"/>
<proteinExistence type="predicted"/>
<dbReference type="EMBL" id="QTJU01000013">
    <property type="protein sequence ID" value="RFM25890.1"/>
    <property type="molecule type" value="Genomic_DNA"/>
</dbReference>
<feature type="transmembrane region" description="Helical" evidence="6">
    <location>
        <begin position="332"/>
        <end position="353"/>
    </location>
</feature>
<evidence type="ECO:0000256" key="5">
    <source>
        <dbReference type="ARBA" id="ARBA00023136"/>
    </source>
</evidence>
<evidence type="ECO:0000256" key="4">
    <source>
        <dbReference type="ARBA" id="ARBA00022989"/>
    </source>
</evidence>
<dbReference type="AlphaFoldDB" id="A0A3E1ND79"/>
<keyword evidence="5 6" id="KW-0472">Membrane</keyword>
<accession>A0A3E1ND79</accession>
<keyword evidence="4 6" id="KW-1133">Transmembrane helix</keyword>
<feature type="transmembrane region" description="Helical" evidence="6">
    <location>
        <begin position="744"/>
        <end position="767"/>
    </location>
</feature>
<evidence type="ECO:0000259" key="8">
    <source>
        <dbReference type="Pfam" id="PF12704"/>
    </source>
</evidence>
<protein>
    <submittedName>
        <fullName evidence="9">ABC transporter permease</fullName>
    </submittedName>
</protein>
<feature type="transmembrane region" description="Helical" evidence="6">
    <location>
        <begin position="418"/>
        <end position="439"/>
    </location>
</feature>
<keyword evidence="10" id="KW-1185">Reference proteome</keyword>
<comment type="subcellular location">
    <subcellularLocation>
        <location evidence="1">Cell membrane</location>
        <topology evidence="1">Multi-pass membrane protein</topology>
    </subcellularLocation>
</comment>
<feature type="transmembrane region" description="Helical" evidence="6">
    <location>
        <begin position="365"/>
        <end position="388"/>
    </location>
</feature>
<dbReference type="PANTHER" id="PTHR30572:SF18">
    <property type="entry name" value="ABC-TYPE MACROLIDE FAMILY EXPORT SYSTEM PERMEASE COMPONENT 2"/>
    <property type="match status" value="1"/>
</dbReference>
<feature type="domain" description="ABC3 transporter permease C-terminal" evidence="7">
    <location>
        <begin position="282"/>
        <end position="396"/>
    </location>
</feature>
<name>A0A3E1ND79_9BACT</name>
<evidence type="ECO:0000256" key="1">
    <source>
        <dbReference type="ARBA" id="ARBA00004651"/>
    </source>
</evidence>
<keyword evidence="3 6" id="KW-0812">Transmembrane</keyword>
<feature type="domain" description="ABC3 transporter permease C-terminal" evidence="7">
    <location>
        <begin position="664"/>
        <end position="777"/>
    </location>
</feature>
<evidence type="ECO:0000313" key="9">
    <source>
        <dbReference type="EMBL" id="RFM25890.1"/>
    </source>
</evidence>
<dbReference type="InterPro" id="IPR003838">
    <property type="entry name" value="ABC3_permease_C"/>
</dbReference>
<dbReference type="RefSeq" id="WP_116849555.1">
    <property type="nucleotide sequence ID" value="NZ_QTJU01000013.1"/>
</dbReference>
<dbReference type="InterPro" id="IPR025857">
    <property type="entry name" value="MacB_PCD"/>
</dbReference>
<dbReference type="GO" id="GO:0005886">
    <property type="term" value="C:plasma membrane"/>
    <property type="evidence" value="ECO:0007669"/>
    <property type="project" value="UniProtKB-SubCell"/>
</dbReference>
<dbReference type="GO" id="GO:0022857">
    <property type="term" value="F:transmembrane transporter activity"/>
    <property type="evidence" value="ECO:0007669"/>
    <property type="project" value="TreeGrafter"/>
</dbReference>
<feature type="transmembrane region" description="Helical" evidence="6">
    <location>
        <begin position="20"/>
        <end position="41"/>
    </location>
</feature>
<feature type="transmembrane region" description="Helical" evidence="6">
    <location>
        <begin position="664"/>
        <end position="686"/>
    </location>
</feature>
<reference evidence="9 10" key="1">
    <citation type="submission" date="2018-08" db="EMBL/GenBank/DDBJ databases">
        <title>Chitinophagaceae sp. K23C18032701, a novel bacterium isolated from forest soil.</title>
        <authorList>
            <person name="Wang C."/>
        </authorList>
    </citation>
    <scope>NUCLEOTIDE SEQUENCE [LARGE SCALE GENOMIC DNA]</scope>
    <source>
        <strain evidence="9 10">K23C18032701</strain>
    </source>
</reference>